<keyword evidence="1" id="KW-0812">Transmembrane</keyword>
<dbReference type="Pfam" id="PF12836">
    <property type="entry name" value="HHH_3"/>
    <property type="match status" value="1"/>
</dbReference>
<feature type="transmembrane region" description="Helical" evidence="1">
    <location>
        <begin position="79"/>
        <end position="103"/>
    </location>
</feature>
<dbReference type="InterPro" id="IPR010994">
    <property type="entry name" value="RuvA_2-like"/>
</dbReference>
<accession>A0ABW4A5M4</accession>
<proteinExistence type="predicted"/>
<feature type="transmembrane region" description="Helical" evidence="1">
    <location>
        <begin position="48"/>
        <end position="67"/>
    </location>
</feature>
<dbReference type="EMBL" id="JBHTMK010000012">
    <property type="protein sequence ID" value="MFD1365585.1"/>
    <property type="molecule type" value="Genomic_DNA"/>
</dbReference>
<dbReference type="SUPFAM" id="SSF47781">
    <property type="entry name" value="RuvA domain 2-like"/>
    <property type="match status" value="1"/>
</dbReference>
<keyword evidence="1" id="KW-0472">Membrane</keyword>
<evidence type="ECO:0000313" key="2">
    <source>
        <dbReference type="EMBL" id="MFD1365585.1"/>
    </source>
</evidence>
<gene>
    <name evidence="2" type="ORF">ACFQ5G_09560</name>
</gene>
<reference evidence="3" key="1">
    <citation type="journal article" date="2019" name="Int. J. Syst. Evol. Microbiol.">
        <title>The Global Catalogue of Microorganisms (GCM) 10K type strain sequencing project: providing services to taxonomists for standard genome sequencing and annotation.</title>
        <authorList>
            <consortium name="The Broad Institute Genomics Platform"/>
            <consortium name="The Broad Institute Genome Sequencing Center for Infectious Disease"/>
            <person name="Wu L."/>
            <person name="Ma J."/>
        </authorList>
    </citation>
    <scope>NUCLEOTIDE SEQUENCE [LARGE SCALE GENOMIC DNA]</scope>
    <source>
        <strain evidence="3">CCM 7526</strain>
    </source>
</reference>
<sequence>MTWTPAEPAPPTRAWKVANSAWLLTPILSFGCASVAGYLYVGLRARRPGWWIAGICYSVAANVFLFAGDSLPEDSNAAALMALLWVCTWMASVVHAVVINSSWLQWLAEQRRRVQTWAYAPAPPPASPLPPSASPLPPAVQTALREPAPAVPLLLDVNAANLDELASLPAIGPERAARAVAARRDRNGFATVAEFAAAAELAPHQFAAVRDRLTCRPPAPAPQPDLPYGRIVDI</sequence>
<feature type="transmembrane region" description="Helical" evidence="1">
    <location>
        <begin position="20"/>
        <end position="41"/>
    </location>
</feature>
<evidence type="ECO:0000313" key="3">
    <source>
        <dbReference type="Proteomes" id="UP001597183"/>
    </source>
</evidence>
<dbReference type="Proteomes" id="UP001597183">
    <property type="component" value="Unassembled WGS sequence"/>
</dbReference>
<evidence type="ECO:0000256" key="1">
    <source>
        <dbReference type="SAM" id="Phobius"/>
    </source>
</evidence>
<protein>
    <submittedName>
        <fullName evidence="2">Helix-hairpin-helix domain-containing protein</fullName>
    </submittedName>
</protein>
<keyword evidence="3" id="KW-1185">Reference proteome</keyword>
<keyword evidence="1" id="KW-1133">Transmembrane helix</keyword>
<dbReference type="RefSeq" id="WP_317792881.1">
    <property type="nucleotide sequence ID" value="NZ_AP028461.1"/>
</dbReference>
<comment type="caution">
    <text evidence="2">The sequence shown here is derived from an EMBL/GenBank/DDBJ whole genome shotgun (WGS) entry which is preliminary data.</text>
</comment>
<name>A0ABW4A5M4_9ACTN</name>
<organism evidence="2 3">
    <name type="scientific">Actinoplanes sichuanensis</name>
    <dbReference type="NCBI Taxonomy" id="512349"/>
    <lineage>
        <taxon>Bacteria</taxon>
        <taxon>Bacillati</taxon>
        <taxon>Actinomycetota</taxon>
        <taxon>Actinomycetes</taxon>
        <taxon>Micromonosporales</taxon>
        <taxon>Micromonosporaceae</taxon>
        <taxon>Actinoplanes</taxon>
    </lineage>
</organism>
<dbReference type="Gene3D" id="1.10.150.320">
    <property type="entry name" value="Photosystem II 12 kDa extrinsic protein"/>
    <property type="match status" value="1"/>
</dbReference>